<reference evidence="2" key="1">
    <citation type="submission" date="2016-09" db="EMBL/GenBank/DDBJ databases">
        <title>Comparative genomics of the Campylobacter concisus group.</title>
        <authorList>
            <person name="Miller W.G."/>
            <person name="Yee E."/>
            <person name="Chapman M.H."/>
            <person name="Huynh S."/>
            <person name="Bono J.L."/>
            <person name="On S.L.W."/>
            <person name="StLeger J."/>
            <person name="Foster G."/>
            <person name="Parker C.T."/>
        </authorList>
    </citation>
    <scope>NUCLEOTIDE SEQUENCE [LARGE SCALE GENOMIC DNA]</scope>
    <source>
        <strain evidence="2">RM18021</strain>
    </source>
</reference>
<name>A0A1S6U924_9BACT</name>
<proteinExistence type="predicted"/>
<dbReference type="KEGG" id="cpin:CPIN18020_1387"/>
<gene>
    <name evidence="1" type="ORF">CPIN18021_1435</name>
</gene>
<keyword evidence="2" id="KW-1185">Reference proteome</keyword>
<evidence type="ECO:0000313" key="2">
    <source>
        <dbReference type="Proteomes" id="UP000190868"/>
    </source>
</evidence>
<evidence type="ECO:0000313" key="1">
    <source>
        <dbReference type="EMBL" id="AQW88223.1"/>
    </source>
</evidence>
<accession>A0A1S6U924</accession>
<dbReference type="RefSeq" id="WP_078423746.1">
    <property type="nucleotide sequence ID" value="NZ_CP017018.1"/>
</dbReference>
<dbReference type="Proteomes" id="UP000190868">
    <property type="component" value="Chromosome"/>
</dbReference>
<dbReference type="GeneID" id="56567027"/>
<sequence>MKIIGHPLIKSKDIFFVDKIDENLKEKSIIFRYNQELIKKATELGLEFSIECFNAQQALIANAVNAELIICDENTALKFSKLAEFYMFDSKIACVIQDENELEKLAKLKVDVAIFREAIKNGNF</sequence>
<dbReference type="AlphaFoldDB" id="A0A1S6U924"/>
<protein>
    <submittedName>
        <fullName evidence="1">Uncharacterized protein</fullName>
    </submittedName>
</protein>
<dbReference type="EMBL" id="CP017258">
    <property type="protein sequence ID" value="AQW88223.1"/>
    <property type="molecule type" value="Genomic_DNA"/>
</dbReference>
<organism evidence="1 2">
    <name type="scientific">Campylobacter pinnipediorum subsp. caledonicus</name>
    <dbReference type="NCBI Taxonomy" id="1874362"/>
    <lineage>
        <taxon>Bacteria</taxon>
        <taxon>Pseudomonadati</taxon>
        <taxon>Campylobacterota</taxon>
        <taxon>Epsilonproteobacteria</taxon>
        <taxon>Campylobacterales</taxon>
        <taxon>Campylobacteraceae</taxon>
        <taxon>Campylobacter</taxon>
    </lineage>
</organism>